<evidence type="ECO:0000256" key="1">
    <source>
        <dbReference type="ARBA" id="ARBA00010641"/>
    </source>
</evidence>
<dbReference type="SUPFAM" id="SSF88659">
    <property type="entry name" value="Sigma3 and sigma4 domains of RNA polymerase sigma factors"/>
    <property type="match status" value="1"/>
</dbReference>
<comment type="caution">
    <text evidence="9">The sequence shown here is derived from an EMBL/GenBank/DDBJ whole genome shotgun (WGS) entry which is preliminary data.</text>
</comment>
<comment type="similarity">
    <text evidence="1">Belongs to the sigma-70 factor family. ECF subfamily.</text>
</comment>
<dbReference type="AlphaFoldDB" id="A0A430V1P2"/>
<dbReference type="Pfam" id="PF04545">
    <property type="entry name" value="Sigma70_r4"/>
    <property type="match status" value="1"/>
</dbReference>
<evidence type="ECO:0000256" key="3">
    <source>
        <dbReference type="ARBA" id="ARBA00023082"/>
    </source>
</evidence>
<dbReference type="PANTHER" id="PTHR43133">
    <property type="entry name" value="RNA POLYMERASE ECF-TYPE SIGMA FACTO"/>
    <property type="match status" value="1"/>
</dbReference>
<dbReference type="InterPro" id="IPR014284">
    <property type="entry name" value="RNA_pol_sigma-70_dom"/>
</dbReference>
<evidence type="ECO:0000256" key="2">
    <source>
        <dbReference type="ARBA" id="ARBA00023015"/>
    </source>
</evidence>
<reference evidence="9 10" key="1">
    <citation type="journal article" date="2019" name="Extremophiles">
        <title>Biogeography of thermophiles and predominance of Thermus scotoductus in domestic water heaters.</title>
        <authorList>
            <person name="Wilpiszeski R.L."/>
            <person name="Zhang Z."/>
            <person name="House C.H."/>
        </authorList>
    </citation>
    <scope>NUCLEOTIDE SEQUENCE [LARGE SCALE GENOMIC DNA]</scope>
    <source>
        <strain evidence="9 10">10_S10</strain>
    </source>
</reference>
<dbReference type="GO" id="GO:0006352">
    <property type="term" value="P:DNA-templated transcription initiation"/>
    <property type="evidence" value="ECO:0007669"/>
    <property type="project" value="InterPro"/>
</dbReference>
<feature type="domain" description="RNA polymerase sigma-70 region 4" evidence="8">
    <location>
        <begin position="117"/>
        <end position="165"/>
    </location>
</feature>
<dbReference type="SUPFAM" id="SSF88946">
    <property type="entry name" value="Sigma2 domain of RNA polymerase sigma factors"/>
    <property type="match status" value="1"/>
</dbReference>
<dbReference type="InterPro" id="IPR039425">
    <property type="entry name" value="RNA_pol_sigma-70-like"/>
</dbReference>
<dbReference type="Gene3D" id="1.10.10.10">
    <property type="entry name" value="Winged helix-like DNA-binding domain superfamily/Winged helix DNA-binding domain"/>
    <property type="match status" value="1"/>
</dbReference>
<organism evidence="9 10">
    <name type="scientific">Thermus scotoductus</name>
    <dbReference type="NCBI Taxonomy" id="37636"/>
    <lineage>
        <taxon>Bacteria</taxon>
        <taxon>Thermotogati</taxon>
        <taxon>Deinococcota</taxon>
        <taxon>Deinococci</taxon>
        <taxon>Thermales</taxon>
        <taxon>Thermaceae</taxon>
        <taxon>Thermus</taxon>
    </lineage>
</organism>
<feature type="domain" description="RNA polymerase sigma-70 region 2" evidence="7">
    <location>
        <begin position="12"/>
        <end position="80"/>
    </location>
</feature>
<feature type="region of interest" description="Disordered" evidence="6">
    <location>
        <begin position="77"/>
        <end position="105"/>
    </location>
</feature>
<dbReference type="RefSeq" id="WP_126206721.1">
    <property type="nucleotide sequence ID" value="NZ_PEMF01000111.1"/>
</dbReference>
<dbReference type="InterPro" id="IPR007627">
    <property type="entry name" value="RNA_pol_sigma70_r2"/>
</dbReference>
<evidence type="ECO:0000259" key="8">
    <source>
        <dbReference type="Pfam" id="PF04545"/>
    </source>
</evidence>
<dbReference type="InterPro" id="IPR013324">
    <property type="entry name" value="RNA_pol_sigma_r3/r4-like"/>
</dbReference>
<evidence type="ECO:0000256" key="4">
    <source>
        <dbReference type="ARBA" id="ARBA00023125"/>
    </source>
</evidence>
<dbReference type="CDD" id="cd06171">
    <property type="entry name" value="Sigma70_r4"/>
    <property type="match status" value="1"/>
</dbReference>
<evidence type="ECO:0000256" key="5">
    <source>
        <dbReference type="ARBA" id="ARBA00023163"/>
    </source>
</evidence>
<dbReference type="InterPro" id="IPR036388">
    <property type="entry name" value="WH-like_DNA-bd_sf"/>
</dbReference>
<dbReference type="InterPro" id="IPR007630">
    <property type="entry name" value="RNA_pol_sigma70_r4"/>
</dbReference>
<dbReference type="GO" id="GO:0003677">
    <property type="term" value="F:DNA binding"/>
    <property type="evidence" value="ECO:0007669"/>
    <property type="project" value="UniProtKB-KW"/>
</dbReference>
<dbReference type="InterPro" id="IPR013325">
    <property type="entry name" value="RNA_pol_sigma_r2"/>
</dbReference>
<keyword evidence="5" id="KW-0804">Transcription</keyword>
<dbReference type="Proteomes" id="UP000288073">
    <property type="component" value="Unassembled WGS sequence"/>
</dbReference>
<keyword evidence="2" id="KW-0805">Transcription regulation</keyword>
<accession>A0A430V1P2</accession>
<name>A0A430V1P2_THESC</name>
<evidence type="ECO:0000256" key="6">
    <source>
        <dbReference type="SAM" id="MobiDB-lite"/>
    </source>
</evidence>
<dbReference type="NCBIfam" id="TIGR02937">
    <property type="entry name" value="sigma70-ECF"/>
    <property type="match status" value="1"/>
</dbReference>
<dbReference type="PANTHER" id="PTHR43133:SF62">
    <property type="entry name" value="RNA POLYMERASE SIGMA FACTOR SIGZ"/>
    <property type="match status" value="1"/>
</dbReference>
<keyword evidence="3" id="KW-0731">Sigma factor</keyword>
<dbReference type="Pfam" id="PF04542">
    <property type="entry name" value="Sigma70_r2"/>
    <property type="match status" value="1"/>
</dbReference>
<dbReference type="EMBL" id="PEMN01000222">
    <property type="protein sequence ID" value="RTI16454.1"/>
    <property type="molecule type" value="Genomic_DNA"/>
</dbReference>
<protein>
    <submittedName>
        <fullName evidence="9">RNA polymerase subunit sigma-24</fullName>
    </submittedName>
</protein>
<evidence type="ECO:0000313" key="10">
    <source>
        <dbReference type="Proteomes" id="UP000288073"/>
    </source>
</evidence>
<dbReference type="Gene3D" id="1.10.1740.10">
    <property type="match status" value="1"/>
</dbReference>
<keyword evidence="4" id="KW-0238">DNA-binding</keyword>
<dbReference type="GO" id="GO:0016987">
    <property type="term" value="F:sigma factor activity"/>
    <property type="evidence" value="ECO:0007669"/>
    <property type="project" value="UniProtKB-KW"/>
</dbReference>
<evidence type="ECO:0000259" key="7">
    <source>
        <dbReference type="Pfam" id="PF04542"/>
    </source>
</evidence>
<sequence length="171" mass="19778">MARGEEEALEALYQTLAPWVFALIHRILKNPEAAKEVLQDTFLRVYQQAWRYDPKRGKPTTFVYAIARNLALSRLRGERRQPLKDPTLDPHDPEGDREATWGTEREDREDRVRVVQALEDLSSQERLLLEEAFYLGLTHRELAERHGLPLGTVKARIRRALAKLRGKLGEA</sequence>
<proteinExistence type="inferred from homology"/>
<gene>
    <name evidence="9" type="ORF">CSW23_07520</name>
</gene>
<evidence type="ECO:0000313" key="9">
    <source>
        <dbReference type="EMBL" id="RTI16454.1"/>
    </source>
</evidence>